<dbReference type="Pfam" id="PF10336">
    <property type="entry name" value="DUF2420"/>
    <property type="match status" value="1"/>
</dbReference>
<reference evidence="2" key="2">
    <citation type="submission" date="2021-01" db="EMBL/GenBank/DDBJ databases">
        <authorList>
            <person name="Schikora-Tamarit M.A."/>
        </authorList>
    </citation>
    <scope>NUCLEOTIDE SEQUENCE</scope>
    <source>
        <strain evidence="2">NCAIM Y.01608</strain>
    </source>
</reference>
<gene>
    <name evidence="2" type="ORF">OGATHE_002951</name>
</gene>
<sequence>MSESPVSNPADMLNLANLWDQSENLSLHNAFNGARYKILALLFSFNALMIATSNSTVFPDPVGLFTKKNYLSFIAMDIEVLETREKAQLEPKKQVSVENEDVELESVGSLLDDDTEKPNAADVATRGQELVDDRTENTVDGESELEYESDHVELEEEEEKEELEQEPETQLIEEPDLEVKEEEDNNEDEEDEEADEEVGLTDEELAGEEEHEESGQIGKIEENQENQDAPEEDPNEVVTESNGLSYEVPIYIDLGREVYKLVQPSVPEEADFKDLTVLFGEDIFGLSLELFFSRLKAKHPFKEERELILKCSSLGDLTIEEDSIHCSKLSVGDIVDLFKGLRSQSDNPDLYRFIQFELNVGWRRLVSVDSTVGSEGSSSLLWSLVHLDVRNDKFRDVEALGFGIRFSVFKKALDEFDTLDRPSCLGNTKLFTLSSSTNRSVESSEWNGSLVVQNLVQVLFSFLELPALDSLSGFSGVLE</sequence>
<feature type="compositionally biased region" description="Acidic residues" evidence="1">
    <location>
        <begin position="139"/>
        <end position="212"/>
    </location>
</feature>
<feature type="region of interest" description="Disordered" evidence="1">
    <location>
        <begin position="106"/>
        <end position="242"/>
    </location>
</feature>
<proteinExistence type="predicted"/>
<reference evidence="2" key="1">
    <citation type="journal article" date="2021" name="Open Biol.">
        <title>Shared evolutionary footprints suggest mitochondrial oxidative damage underlies multiple complex I losses in fungi.</title>
        <authorList>
            <person name="Schikora-Tamarit M.A."/>
            <person name="Marcet-Houben M."/>
            <person name="Nosek J."/>
            <person name="Gabaldon T."/>
        </authorList>
    </citation>
    <scope>NUCLEOTIDE SEQUENCE</scope>
    <source>
        <strain evidence="2">NCAIM Y.01608</strain>
    </source>
</reference>
<dbReference type="Proteomes" id="UP000788993">
    <property type="component" value="Unassembled WGS sequence"/>
</dbReference>
<keyword evidence="3" id="KW-1185">Reference proteome</keyword>
<dbReference type="InterPro" id="IPR018822">
    <property type="entry name" value="UPF0646"/>
</dbReference>
<evidence type="ECO:0000256" key="1">
    <source>
        <dbReference type="SAM" id="MobiDB-lite"/>
    </source>
</evidence>
<organism evidence="2 3">
    <name type="scientific">Ogataea polymorpha</name>
    <dbReference type="NCBI Taxonomy" id="460523"/>
    <lineage>
        <taxon>Eukaryota</taxon>
        <taxon>Fungi</taxon>
        <taxon>Dikarya</taxon>
        <taxon>Ascomycota</taxon>
        <taxon>Saccharomycotina</taxon>
        <taxon>Pichiomycetes</taxon>
        <taxon>Pichiales</taxon>
        <taxon>Pichiaceae</taxon>
        <taxon>Ogataea</taxon>
    </lineage>
</organism>
<evidence type="ECO:0000313" key="2">
    <source>
        <dbReference type="EMBL" id="KAH3670138.1"/>
    </source>
</evidence>
<protein>
    <submittedName>
        <fullName evidence="2">Uncharacterized protein</fullName>
    </submittedName>
</protein>
<dbReference type="AlphaFoldDB" id="A0A9P8PD99"/>
<accession>A0A9P8PD99</accession>
<evidence type="ECO:0000313" key="3">
    <source>
        <dbReference type="Proteomes" id="UP000788993"/>
    </source>
</evidence>
<dbReference type="EMBL" id="JAEUBD010000983">
    <property type="protein sequence ID" value="KAH3670138.1"/>
    <property type="molecule type" value="Genomic_DNA"/>
</dbReference>
<feature type="compositionally biased region" description="Acidic residues" evidence="1">
    <location>
        <begin position="223"/>
        <end position="235"/>
    </location>
</feature>
<name>A0A9P8PD99_9ASCO</name>
<comment type="caution">
    <text evidence="2">The sequence shown here is derived from an EMBL/GenBank/DDBJ whole genome shotgun (WGS) entry which is preliminary data.</text>
</comment>